<dbReference type="EMBL" id="MN740296">
    <property type="protein sequence ID" value="QHT98787.1"/>
    <property type="molecule type" value="Genomic_DNA"/>
</dbReference>
<reference evidence="2" key="1">
    <citation type="journal article" date="2020" name="Nature">
        <title>Giant virus diversity and host interactions through global metagenomics.</title>
        <authorList>
            <person name="Schulz F."/>
            <person name="Roux S."/>
            <person name="Paez-Espino D."/>
            <person name="Jungbluth S."/>
            <person name="Walsh D.A."/>
            <person name="Denef V.J."/>
            <person name="McMahon K.D."/>
            <person name="Konstantinidis K.T."/>
            <person name="Eloe-Fadrosh E.A."/>
            <person name="Kyrpides N.C."/>
            <person name="Woyke T."/>
        </authorList>
    </citation>
    <scope>NUCLEOTIDE SEQUENCE</scope>
    <source>
        <strain evidence="2">GVMAG-M-3300025676-16</strain>
    </source>
</reference>
<proteinExistence type="predicted"/>
<evidence type="ECO:0000256" key="1">
    <source>
        <dbReference type="SAM" id="Phobius"/>
    </source>
</evidence>
<sequence>MNFNPNVIYAVFLAVSIIGVFFLIIYVLSTYKKPSFQFNNNTVDSINSDLGSLLVKKDKTPKTYISKSLGKITYEGIEDSSHFSLIKLFLNPKETIVTLTSNYLIEMIKEGKFQNIPLDKIPSIPLVSNYKLVFDSLSITSDHDNINIDIDNAIIPHIKFQDWAPTLDYKDITISYFVKIPNLALNLSVSDDKNNIILNVTIVFSINIGISCKSNCEVKFTNNIKDNSIFGIKTTTPGIFLNFTDLKFNLKNFQFDIVNVHVSEKDKYTCPEPYTSHGNGYICTQPDDIQTKECTPSKDHDCKKYSHYLQTKYAEKCDTICDNSTSYKGVKYSKCPWVDDTSFTESGDGCMWDNSVCPPNYTPSMNTCVVDDKSDWTTEELLMKTFGIVDGNVDTKKISDYIIKTFNFEKLISNFVENKITDVNYFKLYKLVHSKALEIDFILNVTTS</sequence>
<name>A0A6C0J4B2_9ZZZZ</name>
<keyword evidence="1" id="KW-1133">Transmembrane helix</keyword>
<dbReference type="AlphaFoldDB" id="A0A6C0J4B2"/>
<protein>
    <submittedName>
        <fullName evidence="2">Uncharacterized protein</fullName>
    </submittedName>
</protein>
<organism evidence="2">
    <name type="scientific">viral metagenome</name>
    <dbReference type="NCBI Taxonomy" id="1070528"/>
    <lineage>
        <taxon>unclassified sequences</taxon>
        <taxon>metagenomes</taxon>
        <taxon>organismal metagenomes</taxon>
    </lineage>
</organism>
<feature type="transmembrane region" description="Helical" evidence="1">
    <location>
        <begin position="6"/>
        <end position="28"/>
    </location>
</feature>
<accession>A0A6C0J4B2</accession>
<keyword evidence="1" id="KW-0812">Transmembrane</keyword>
<keyword evidence="1" id="KW-0472">Membrane</keyword>
<evidence type="ECO:0000313" key="2">
    <source>
        <dbReference type="EMBL" id="QHT98787.1"/>
    </source>
</evidence>